<keyword evidence="2" id="KW-1185">Reference proteome</keyword>
<dbReference type="AlphaFoldDB" id="A0A517XM76"/>
<dbReference type="SUPFAM" id="SSF50118">
    <property type="entry name" value="Cell growth inhibitor/plasmid maintenance toxic component"/>
    <property type="match status" value="1"/>
</dbReference>
<sequence>MTRGDVVLVRFPHPSGGRGKRRPAVVVQADAYAAVVATVVVAEITSNPSLATDPACLFIDVTTPDGNATGLAHNSVVSCLALATVYRDSIDQTLGSLSVKLASRLDDCLKAALGVT</sequence>
<keyword evidence="1" id="KW-0378">Hydrolase</keyword>
<evidence type="ECO:0000313" key="1">
    <source>
        <dbReference type="EMBL" id="QDU18613.1"/>
    </source>
</evidence>
<dbReference type="InterPro" id="IPR003477">
    <property type="entry name" value="PemK-like"/>
</dbReference>
<dbReference type="PANTHER" id="PTHR33988">
    <property type="entry name" value="ENDORIBONUCLEASE MAZF-RELATED"/>
    <property type="match status" value="1"/>
</dbReference>
<dbReference type="Gene3D" id="2.30.30.110">
    <property type="match status" value="1"/>
</dbReference>
<dbReference type="GO" id="GO:0003677">
    <property type="term" value="F:DNA binding"/>
    <property type="evidence" value="ECO:0007669"/>
    <property type="project" value="InterPro"/>
</dbReference>
<evidence type="ECO:0000313" key="2">
    <source>
        <dbReference type="Proteomes" id="UP000319576"/>
    </source>
</evidence>
<dbReference type="EMBL" id="CP036273">
    <property type="protein sequence ID" value="QDU18613.1"/>
    <property type="molecule type" value="Genomic_DNA"/>
</dbReference>
<protein>
    <submittedName>
        <fullName evidence="1">mRNA interferase MazF6</fullName>
        <ecNumber evidence="1">3.1.-.-</ecNumber>
    </submittedName>
</protein>
<dbReference type="GO" id="GO:0016787">
    <property type="term" value="F:hydrolase activity"/>
    <property type="evidence" value="ECO:0007669"/>
    <property type="project" value="UniProtKB-KW"/>
</dbReference>
<name>A0A517XM76_9BACT</name>
<dbReference type="Proteomes" id="UP000319576">
    <property type="component" value="Chromosome"/>
</dbReference>
<dbReference type="OrthoDB" id="290282at2"/>
<reference evidence="1 2" key="1">
    <citation type="submission" date="2019-02" db="EMBL/GenBank/DDBJ databases">
        <title>Deep-cultivation of Planctomycetes and their phenomic and genomic characterization uncovers novel biology.</title>
        <authorList>
            <person name="Wiegand S."/>
            <person name="Jogler M."/>
            <person name="Boedeker C."/>
            <person name="Pinto D."/>
            <person name="Vollmers J."/>
            <person name="Rivas-Marin E."/>
            <person name="Kohn T."/>
            <person name="Peeters S.H."/>
            <person name="Heuer A."/>
            <person name="Rast P."/>
            <person name="Oberbeckmann S."/>
            <person name="Bunk B."/>
            <person name="Jeske O."/>
            <person name="Meyerdierks A."/>
            <person name="Storesund J.E."/>
            <person name="Kallscheuer N."/>
            <person name="Luecker S."/>
            <person name="Lage O.M."/>
            <person name="Pohl T."/>
            <person name="Merkel B.J."/>
            <person name="Hornburger P."/>
            <person name="Mueller R.-W."/>
            <person name="Bruemmer F."/>
            <person name="Labrenz M."/>
            <person name="Spormann A.M."/>
            <person name="Op den Camp H."/>
            <person name="Overmann J."/>
            <person name="Amann R."/>
            <person name="Jetten M.S.M."/>
            <person name="Mascher T."/>
            <person name="Medema M.H."/>
            <person name="Devos D.P."/>
            <person name="Kaster A.-K."/>
            <person name="Ovreas L."/>
            <person name="Rohde M."/>
            <person name="Galperin M.Y."/>
            <person name="Jogler C."/>
        </authorList>
    </citation>
    <scope>NUCLEOTIDE SEQUENCE [LARGE SCALE GENOMIC DNA]</scope>
    <source>
        <strain evidence="1 2">ETA_A1</strain>
    </source>
</reference>
<dbReference type="GO" id="GO:0004521">
    <property type="term" value="F:RNA endonuclease activity"/>
    <property type="evidence" value="ECO:0007669"/>
    <property type="project" value="TreeGrafter"/>
</dbReference>
<dbReference type="GO" id="GO:0016075">
    <property type="term" value="P:rRNA catabolic process"/>
    <property type="evidence" value="ECO:0007669"/>
    <property type="project" value="TreeGrafter"/>
</dbReference>
<gene>
    <name evidence="1" type="primary">mazF6</name>
    <name evidence="1" type="ORF">ETAA1_05060</name>
</gene>
<dbReference type="GO" id="GO:0006402">
    <property type="term" value="P:mRNA catabolic process"/>
    <property type="evidence" value="ECO:0007669"/>
    <property type="project" value="TreeGrafter"/>
</dbReference>
<dbReference type="InterPro" id="IPR011067">
    <property type="entry name" value="Plasmid_toxin/cell-grow_inhib"/>
</dbReference>
<organism evidence="1 2">
    <name type="scientific">Urbifossiella limnaea</name>
    <dbReference type="NCBI Taxonomy" id="2528023"/>
    <lineage>
        <taxon>Bacteria</taxon>
        <taxon>Pseudomonadati</taxon>
        <taxon>Planctomycetota</taxon>
        <taxon>Planctomycetia</taxon>
        <taxon>Gemmatales</taxon>
        <taxon>Gemmataceae</taxon>
        <taxon>Urbifossiella</taxon>
    </lineage>
</organism>
<dbReference type="PANTHER" id="PTHR33988:SF2">
    <property type="entry name" value="ENDORIBONUCLEASE MAZF"/>
    <property type="match status" value="1"/>
</dbReference>
<dbReference type="KEGG" id="uli:ETAA1_05060"/>
<proteinExistence type="predicted"/>
<dbReference type="Pfam" id="PF02452">
    <property type="entry name" value="PemK_toxin"/>
    <property type="match status" value="1"/>
</dbReference>
<dbReference type="EC" id="3.1.-.-" evidence="1"/>
<accession>A0A517XM76</accession>
<dbReference type="RefSeq" id="WP_145234015.1">
    <property type="nucleotide sequence ID" value="NZ_CP036273.1"/>
</dbReference>